<dbReference type="Pfam" id="PF03807">
    <property type="entry name" value="F420_oxidored"/>
    <property type="match status" value="1"/>
</dbReference>
<dbReference type="RefSeq" id="WP_274265599.1">
    <property type="nucleotide sequence ID" value="NZ_CP117880.1"/>
</dbReference>
<evidence type="ECO:0000313" key="2">
    <source>
        <dbReference type="EMBL" id="WDF66859.1"/>
    </source>
</evidence>
<dbReference type="SUPFAM" id="SSF51735">
    <property type="entry name" value="NAD(P)-binding Rossmann-fold domains"/>
    <property type="match status" value="1"/>
</dbReference>
<proteinExistence type="predicted"/>
<dbReference type="InterPro" id="IPR028939">
    <property type="entry name" value="P5C_Rdtase_cat_N"/>
</dbReference>
<dbReference type="Gene3D" id="3.40.50.720">
    <property type="entry name" value="NAD(P)-binding Rossmann-like Domain"/>
    <property type="match status" value="1"/>
</dbReference>
<evidence type="ECO:0000313" key="3">
    <source>
        <dbReference type="Proteomes" id="UP001221558"/>
    </source>
</evidence>
<dbReference type="Proteomes" id="UP001221558">
    <property type="component" value="Chromosome"/>
</dbReference>
<evidence type="ECO:0000259" key="1">
    <source>
        <dbReference type="Pfam" id="PF03807"/>
    </source>
</evidence>
<protein>
    <submittedName>
        <fullName evidence="2">NAD(P)-binding domain-containing protein</fullName>
    </submittedName>
</protein>
<keyword evidence="3" id="KW-1185">Reference proteome</keyword>
<gene>
    <name evidence="2" type="ORF">PQ465_11135</name>
</gene>
<feature type="domain" description="Pyrroline-5-carboxylate reductase catalytic N-terminal" evidence="1">
    <location>
        <begin position="2"/>
        <end position="93"/>
    </location>
</feature>
<organism evidence="2 3">
    <name type="scientific">Sphingobacterium oryzagri</name>
    <dbReference type="NCBI Taxonomy" id="3025669"/>
    <lineage>
        <taxon>Bacteria</taxon>
        <taxon>Pseudomonadati</taxon>
        <taxon>Bacteroidota</taxon>
        <taxon>Sphingobacteriia</taxon>
        <taxon>Sphingobacteriales</taxon>
        <taxon>Sphingobacteriaceae</taxon>
        <taxon>Sphingobacterium</taxon>
    </lineage>
</organism>
<sequence length="246" mass="26522">MKIGIIGIGAIGAVLARKLSANGHELVVANSKSPETVPGEVLAFGATAGTLPDAISDKDVLIISIPFSQINSIAETIKQYIDARTVLIDTGNYYPERDGQLTEILEGKPESIWVTETLGRPVAKAWNTVPAPVLKNGGYPKGMNGRLAVPFSAENERDSQIAAQLIEETGFDAFHAGSLSESYRIQPGQPSYSTALPLVELQKAVENARDSLSAAENRNQFMKVMTSLAWPDDVHSTIEISRYLNK</sequence>
<dbReference type="EMBL" id="CP117880">
    <property type="protein sequence ID" value="WDF66859.1"/>
    <property type="molecule type" value="Genomic_DNA"/>
</dbReference>
<reference evidence="2 3" key="1">
    <citation type="submission" date="2023-02" db="EMBL/GenBank/DDBJ databases">
        <title>Genome sequence of Sphingobacterium sp. KACC 22765.</title>
        <authorList>
            <person name="Kim S."/>
            <person name="Heo J."/>
            <person name="Kwon S.-W."/>
        </authorList>
    </citation>
    <scope>NUCLEOTIDE SEQUENCE [LARGE SCALE GENOMIC DNA]</scope>
    <source>
        <strain evidence="2 3">KACC 22765</strain>
    </source>
</reference>
<dbReference type="InterPro" id="IPR036291">
    <property type="entry name" value="NAD(P)-bd_dom_sf"/>
</dbReference>
<name>A0ABY7WB40_9SPHI</name>
<accession>A0ABY7WB40</accession>